<keyword evidence="3" id="KW-1185">Reference proteome</keyword>
<dbReference type="STRING" id="1121345.SAMN02745217_01391"/>
<evidence type="ECO:0000313" key="3">
    <source>
        <dbReference type="Proteomes" id="UP000184612"/>
    </source>
</evidence>
<dbReference type="Pfam" id="PF01471">
    <property type="entry name" value="PG_binding_1"/>
    <property type="match status" value="1"/>
</dbReference>
<feature type="domain" description="Peptidoglycan binding-like" evidence="1">
    <location>
        <begin position="346"/>
        <end position="405"/>
    </location>
</feature>
<accession>A0A1M7Y4M3</accession>
<dbReference type="Gene3D" id="1.10.101.10">
    <property type="entry name" value="PGBD-like superfamily/PGBD"/>
    <property type="match status" value="1"/>
</dbReference>
<dbReference type="InterPro" id="IPR036366">
    <property type="entry name" value="PGBDSf"/>
</dbReference>
<dbReference type="Proteomes" id="UP000184612">
    <property type="component" value="Unassembled WGS sequence"/>
</dbReference>
<gene>
    <name evidence="2" type="ORF">SAMN02745217_01391</name>
</gene>
<reference evidence="2 3" key="1">
    <citation type="submission" date="2016-12" db="EMBL/GenBank/DDBJ databases">
        <authorList>
            <person name="Song W.-J."/>
            <person name="Kurnit D.M."/>
        </authorList>
    </citation>
    <scope>NUCLEOTIDE SEQUENCE [LARGE SCALE GENOMIC DNA]</scope>
    <source>
        <strain evidence="2 3">DSM 12503</strain>
    </source>
</reference>
<dbReference type="AlphaFoldDB" id="A0A1M7Y4M3"/>
<dbReference type="InterPro" id="IPR036365">
    <property type="entry name" value="PGBD-like_sf"/>
</dbReference>
<sequence>MDNTDNTLSPIDMDQHSGKLQIQIVCEAGHRPIDAAVVKIYNSTNPDTLLDRLTTNISGITETIDLDTPPLEYSMQPPGPKPYSEYLVEASAPGLQTVTVEGVQIFPNTSSLQMIFLPRITENSENSRRIVIGPHYLYGGYPIKVYESEVKEMPESDDPFVIAIPEYLIVHDGIPDDATAIDYYVEYRDYIKNVVSSVAYANWTDATLYATILATLSFTLNRYFTNWYQRQGYSFHITASPAYDLLWLYGRNIFDNISLAVDYMFNLFLARPGILQPILTQLCRGAILDCPQMMSLWGAKALGDTGYDMMYILHFYYGSDLYISYTNVITGLVFPWQGTELKLGSQGGNVGALQKMLELIGRVYIAIPLLGEGGTFNSQTEKAVSTYQEIFHLPVTGIVDAATWYSITSLYNSLIDEERHCK</sequence>
<evidence type="ECO:0000259" key="1">
    <source>
        <dbReference type="Pfam" id="PF01471"/>
    </source>
</evidence>
<dbReference type="EMBL" id="FRFD01000004">
    <property type="protein sequence ID" value="SHO47081.1"/>
    <property type="molecule type" value="Genomic_DNA"/>
</dbReference>
<name>A0A1M7Y4M3_9FIRM</name>
<dbReference type="InterPro" id="IPR002477">
    <property type="entry name" value="Peptidoglycan-bd-like"/>
</dbReference>
<dbReference type="SUPFAM" id="SSF47090">
    <property type="entry name" value="PGBD-like"/>
    <property type="match status" value="1"/>
</dbReference>
<dbReference type="RefSeq" id="WP_073588384.1">
    <property type="nucleotide sequence ID" value="NZ_FRFD01000004.1"/>
</dbReference>
<organism evidence="2 3">
    <name type="scientific">Anaerocolumna xylanovorans DSM 12503</name>
    <dbReference type="NCBI Taxonomy" id="1121345"/>
    <lineage>
        <taxon>Bacteria</taxon>
        <taxon>Bacillati</taxon>
        <taxon>Bacillota</taxon>
        <taxon>Clostridia</taxon>
        <taxon>Lachnospirales</taxon>
        <taxon>Lachnospiraceae</taxon>
        <taxon>Anaerocolumna</taxon>
    </lineage>
</organism>
<proteinExistence type="predicted"/>
<protein>
    <submittedName>
        <fullName evidence="2">Putative peptidoglycan binding domain-containing protein</fullName>
    </submittedName>
</protein>
<evidence type="ECO:0000313" key="2">
    <source>
        <dbReference type="EMBL" id="SHO47081.1"/>
    </source>
</evidence>